<accession>A0A7V4WVG0</accession>
<dbReference type="Pfam" id="PF07819">
    <property type="entry name" value="PGAP1"/>
    <property type="match status" value="1"/>
</dbReference>
<dbReference type="Pfam" id="PF18962">
    <property type="entry name" value="Por_Secre_tail"/>
    <property type="match status" value="1"/>
</dbReference>
<dbReference type="GO" id="GO:0016788">
    <property type="term" value="F:hydrolase activity, acting on ester bonds"/>
    <property type="evidence" value="ECO:0007669"/>
    <property type="project" value="InterPro"/>
</dbReference>
<dbReference type="NCBIfam" id="TIGR04183">
    <property type="entry name" value="Por_Secre_tail"/>
    <property type="match status" value="1"/>
</dbReference>
<feature type="domain" description="GPI inositol-deacylase PGAP1-like alpha/beta" evidence="1">
    <location>
        <begin position="125"/>
        <end position="201"/>
    </location>
</feature>
<dbReference type="Proteomes" id="UP000885779">
    <property type="component" value="Unassembled WGS sequence"/>
</dbReference>
<comment type="caution">
    <text evidence="3">The sequence shown here is derived from an EMBL/GenBank/DDBJ whole genome shotgun (WGS) entry which is preliminary data.</text>
</comment>
<evidence type="ECO:0000259" key="2">
    <source>
        <dbReference type="Pfam" id="PF18962"/>
    </source>
</evidence>
<dbReference type="Gene3D" id="2.60.40.4070">
    <property type="match status" value="1"/>
</dbReference>
<organism evidence="3">
    <name type="scientific">Caldithrix abyssi</name>
    <dbReference type="NCBI Taxonomy" id="187145"/>
    <lineage>
        <taxon>Bacteria</taxon>
        <taxon>Pseudomonadati</taxon>
        <taxon>Calditrichota</taxon>
        <taxon>Calditrichia</taxon>
        <taxon>Calditrichales</taxon>
        <taxon>Calditrichaceae</taxon>
        <taxon>Caldithrix</taxon>
    </lineage>
</organism>
<dbReference type="InterPro" id="IPR013783">
    <property type="entry name" value="Ig-like_fold"/>
</dbReference>
<evidence type="ECO:0000259" key="1">
    <source>
        <dbReference type="Pfam" id="PF07819"/>
    </source>
</evidence>
<reference evidence="3" key="1">
    <citation type="journal article" date="2020" name="mSystems">
        <title>Genome- and Community-Level Interaction Insights into Carbon Utilization and Element Cycling Functions of Hydrothermarchaeota in Hydrothermal Sediment.</title>
        <authorList>
            <person name="Zhou Z."/>
            <person name="Liu Y."/>
            <person name="Xu W."/>
            <person name="Pan J."/>
            <person name="Luo Z.H."/>
            <person name="Li M."/>
        </authorList>
    </citation>
    <scope>NUCLEOTIDE SEQUENCE [LARGE SCALE GENOMIC DNA]</scope>
    <source>
        <strain evidence="3">HyVt-577</strain>
    </source>
</reference>
<protein>
    <submittedName>
        <fullName evidence="3">Alpha/beta fold hydrolase</fullName>
    </submittedName>
</protein>
<dbReference type="Gene3D" id="2.60.40.10">
    <property type="entry name" value="Immunoglobulins"/>
    <property type="match status" value="1"/>
</dbReference>
<dbReference type="InterPro" id="IPR012908">
    <property type="entry name" value="PGAP1-ab_dom-like"/>
</dbReference>
<evidence type="ECO:0000313" key="3">
    <source>
        <dbReference type="EMBL" id="HGY55848.1"/>
    </source>
</evidence>
<dbReference type="EMBL" id="DRQG01000085">
    <property type="protein sequence ID" value="HGY55848.1"/>
    <property type="molecule type" value="Genomic_DNA"/>
</dbReference>
<dbReference type="InterPro" id="IPR026444">
    <property type="entry name" value="Secre_tail"/>
</dbReference>
<name>A0A7V4WVG0_CALAY</name>
<gene>
    <name evidence="3" type="ORF">ENK44_09110</name>
</gene>
<feature type="domain" description="Secretion system C-terminal sorting" evidence="2">
    <location>
        <begin position="1369"/>
        <end position="1445"/>
    </location>
</feature>
<dbReference type="PANTHER" id="PTHR41339">
    <property type="entry name" value="LIPL48"/>
    <property type="match status" value="1"/>
</dbReference>
<dbReference type="InterPro" id="IPR029058">
    <property type="entry name" value="AB_hydrolase_fold"/>
</dbReference>
<sequence length="1449" mass="161761">MCNRWKIVLLLSFLIFGQLFSQKPVYPIIFIHGLNSNDKTWQKTVYFMADNYLWGDPYTNKGIFHAVLNSNFGSSLYSDDVIYYDDLSDNSLFCINFDGIYDKNQNKIIPYMDHGRFGESESNESAIVKQGYALSKMIRKVLQVTGSSKVILVGHSMGGLAAREYLQRREGGVHRWWDERDGHKVAKLITIGTPHLGSNADLSVFQEFVIDNSSEAVRDLRWNYSYSLFPWANGVYLFGGDEDKVPLLFHEEDVNCDGKVGGWITGINAGSDLTFDNPNMPLPADLEYTWIVSDEGTSVGGDWVVDLDRQWLYDEQKRPVPYGLAEKILTHRAHWNETKDYGSIMKGLDEPDHIYTAYQIHIDESYHVFATHQGESKTDTDYFMFSINQSGVYRFRLDNIPGFFTENSISFEIIAEDKTTIRKKQTNTSNRIEFYLTSTELADDTLYIKITYNIPAYQRKSWLYPLTLSVELIGPPYQLYAYANPSGIEANNIDKTTISAELQDFVGNISLEEGHSVSFDIVQGQDYGILEGQNPVIAENGKASIQLKATALSGKMDIEVSSAGLKSDTITVYSREAGLVTKVKGHITSDTKWTLANSPYEVTEDVIVDQGVVLTIEPGVIIRFRNDTDLVIRGGLIAKGKPSYPIIFTSSGKQLPGSWGGVSFESTAIDGQCILEYCEISYAGDDSWAVSFPIRLNLKANPVIRNTKIYNSRINAVGLVVGDYSSDIRIDNPGLPFWVKDNIRVNQGAVLTIAPGCVFKMKPDADFLVNGGFIARGTADQPIVFTSYKDDRYYGDTNNDGSSDPLPGDWGGVQFNKTAISEQCVLEFCEFYYAGDESWGAGFPIRLNLQANPQIRYTNVYNCRINAVGLVVGDYSSDIRIDNPGLPMWVSDNIRMLQGAVLTIAPGCVFKMKPDADFVVNGGFVARGTAEEPIVFTSYKDDRYYGDTNNDGSSDPLPGDWGGIQINKTAISKQCVLEYCEFYYAGDESWGAGYPIRLNLQANPQIRYTNVYNCRINAVGLVVGDYSSDIRIDNPGLPMWVTDNIRILQGAVLTIAPGCVFKMKPNADFVVNGGFVARGTADQPIVFTSYKDDRYYGDTNNDGSSDPLPGDWGGIQINKTAISEQCVLEYCEFYYAGDESWGAGYPIVCDQKDILIQNIQLMHSRSHGIYIKTNGKPDLGGGSRDSRGNNVFYGYRDNNKFAVYNNSPNDIEAQNNFWTTVDSSAIAESIFDYYDNASKGKVTFTGYQSLPPTQPKLTEPEDNTITAEGNVVFSWEESSDAEGAPVTYALYLSSNSKDTTVYPVEESSIQFDGNGFFQPDSAYNWYVTSSDGENISTSTDTFTLFYHLPTAIGDKSVHQPKHWRLYQNYPNPFNATTRIKYSLAAGGRVQIILYNVLGQKIRTLVNGYQSAGMHELRLNTDALSSGVYFYSIILNKVNKRITRKMVLIK</sequence>
<dbReference type="Gene3D" id="3.40.50.1820">
    <property type="entry name" value="alpha/beta hydrolase"/>
    <property type="match status" value="1"/>
</dbReference>
<keyword evidence="3" id="KW-0378">Hydrolase</keyword>
<proteinExistence type="predicted"/>
<dbReference type="SUPFAM" id="SSF53474">
    <property type="entry name" value="alpha/beta-Hydrolases"/>
    <property type="match status" value="1"/>
</dbReference>
<dbReference type="PANTHER" id="PTHR41339:SF1">
    <property type="entry name" value="SECRETED PROTEIN"/>
    <property type="match status" value="1"/>
</dbReference>